<dbReference type="PANTHER" id="PTHR45527:SF1">
    <property type="entry name" value="FATTY ACID SYNTHASE"/>
    <property type="match status" value="1"/>
</dbReference>
<dbReference type="SUPFAM" id="SSF56801">
    <property type="entry name" value="Acetyl-CoA synthetase-like"/>
    <property type="match status" value="1"/>
</dbReference>
<dbReference type="InterPro" id="IPR029058">
    <property type="entry name" value="AB_hydrolase_fold"/>
</dbReference>
<dbReference type="InterPro" id="IPR014347">
    <property type="entry name" value="Tautomerase/MIF_sf"/>
</dbReference>
<comment type="caution">
    <text evidence="4">The sequence shown here is derived from an EMBL/GenBank/DDBJ whole genome shotgun (WGS) entry which is preliminary data.</text>
</comment>
<dbReference type="PROSITE" id="PS50075">
    <property type="entry name" value="CARRIER"/>
    <property type="match status" value="1"/>
</dbReference>
<dbReference type="InterPro" id="IPR000415">
    <property type="entry name" value="Nitroreductase-like"/>
</dbReference>
<dbReference type="InterPro" id="IPR010071">
    <property type="entry name" value="AA_adenyl_dom"/>
</dbReference>
<dbReference type="Gene3D" id="2.30.38.10">
    <property type="entry name" value="Luciferase, Domain 3"/>
    <property type="match status" value="1"/>
</dbReference>
<dbReference type="Pfam" id="PF00550">
    <property type="entry name" value="PP-binding"/>
    <property type="match status" value="1"/>
</dbReference>
<gene>
    <name evidence="4" type="ORF">ACFO3J_18540</name>
</gene>
<dbReference type="PROSITE" id="PS00012">
    <property type="entry name" value="PHOSPHOPANTETHEINE"/>
    <property type="match status" value="1"/>
</dbReference>
<dbReference type="Proteomes" id="UP001595765">
    <property type="component" value="Unassembled WGS sequence"/>
</dbReference>
<dbReference type="PANTHER" id="PTHR45527">
    <property type="entry name" value="NONRIBOSOMAL PEPTIDE SYNTHETASE"/>
    <property type="match status" value="1"/>
</dbReference>
<dbReference type="InterPro" id="IPR009081">
    <property type="entry name" value="PP-bd_ACP"/>
</dbReference>
<dbReference type="SUPFAM" id="SSF47336">
    <property type="entry name" value="ACP-like"/>
    <property type="match status" value="1"/>
</dbReference>
<keyword evidence="1" id="KW-0596">Phosphopantetheine</keyword>
<keyword evidence="2" id="KW-0597">Phosphoprotein</keyword>
<dbReference type="EMBL" id="JBHSBB010000013">
    <property type="protein sequence ID" value="MFC4033464.1"/>
    <property type="molecule type" value="Genomic_DNA"/>
</dbReference>
<dbReference type="InterPro" id="IPR006162">
    <property type="entry name" value="Ppantetheine_attach_site"/>
</dbReference>
<dbReference type="Pfam" id="PF00501">
    <property type="entry name" value="AMP-binding"/>
    <property type="match status" value="1"/>
</dbReference>
<evidence type="ECO:0000313" key="4">
    <source>
        <dbReference type="EMBL" id="MFC4033464.1"/>
    </source>
</evidence>
<proteinExistence type="predicted"/>
<dbReference type="InterPro" id="IPR020806">
    <property type="entry name" value="PKS_PP-bd"/>
</dbReference>
<dbReference type="InterPro" id="IPR036736">
    <property type="entry name" value="ACP-like_sf"/>
</dbReference>
<dbReference type="CDD" id="cd05930">
    <property type="entry name" value="A_NRPS"/>
    <property type="match status" value="1"/>
</dbReference>
<protein>
    <submittedName>
        <fullName evidence="4">Amino acid adenylation domain-containing protein</fullName>
    </submittedName>
</protein>
<reference evidence="5" key="1">
    <citation type="journal article" date="2019" name="Int. J. Syst. Evol. Microbiol.">
        <title>The Global Catalogue of Microorganisms (GCM) 10K type strain sequencing project: providing services to taxonomists for standard genome sequencing and annotation.</title>
        <authorList>
            <consortium name="The Broad Institute Genomics Platform"/>
            <consortium name="The Broad Institute Genome Sequencing Center for Infectious Disease"/>
            <person name="Wu L."/>
            <person name="Ma J."/>
        </authorList>
    </citation>
    <scope>NUCLEOTIDE SEQUENCE [LARGE SCALE GENOMIC DNA]</scope>
    <source>
        <strain evidence="5">CGMCC 4.7237</strain>
    </source>
</reference>
<dbReference type="NCBIfam" id="TIGR01733">
    <property type="entry name" value="AA-adenyl-dom"/>
    <property type="match status" value="1"/>
</dbReference>
<dbReference type="SUPFAM" id="SSF53474">
    <property type="entry name" value="alpha/beta-Hydrolases"/>
    <property type="match status" value="1"/>
</dbReference>
<evidence type="ECO:0000256" key="1">
    <source>
        <dbReference type="ARBA" id="ARBA00022450"/>
    </source>
</evidence>
<dbReference type="SUPFAM" id="SSF55331">
    <property type="entry name" value="Tautomerase/MIF"/>
    <property type="match status" value="1"/>
</dbReference>
<sequence length="1348" mass="147554">MLRTVALVQPDRTAVSCGTDRLTFQQLSQRSENIAGHLRHLGVAPDELVGIFMEPSIDLMASVWGVLYTGAAYLPLSPEYPDERVRYMVADSRTKVILVDEALVSRLAAMAPPDTKIVTLADARAHRDASRTSSDPAEQDVCPVGGPSAAAPTQGDKLAYAIYTSGSTGNPKGIGIEHHSIVSQMRWLAAEQALDQRRTVLQKTPLSFDAAQWEILAPACGSSVVMSEPGAYGDPGRLIDLIVAHQVTTLQGVPTLLQALLDTGQLSRCTSLTQLFSGGEALTKSLAIQLLDALPDCELVNLYGPSECTINASAHRVDRATVQHGPEIISIGRPVRDMSFHILDPALHPVAPGESGEIYVAGRQLARGYLYRPDLTAERFITNPFSTDPGYARLYRTGDLARWNDDGTVQFLGRTDSQVKLRGFRVELDEIKVAIETRDWVKRAAVVVRDDPKTGANLVAFIELDPNEAALMDQGNHGAHHQSKQSKVQLRAQLANLGLREESGLPVVDLPGRTPTAEQRRTVFARKTYRFFEGGDVTRDDILRLLAPTEQQPAAPRTPDTLTRTELGTLLRYFGQFTSAERLLPKYGYASPGSLYSTQLYLELSGVAGIEPGYYYYHPVSHQLSLISAAPVGAPRLRVHFIGHRAAIEPVYRNNIQEVLQFEAGHMVGLFDAVLPEYGLRINPGDRTPAVKDLLRCPDEDYYLATYEVETLAAPASPDPVELYVQAHPGRIADLAAGQYRYEGPDLVRVSDELVRKRHVIAINQEVYQRASFGISMISGSSEPWQRYVDLGRVLQRFQLNDIGLGLMSSGYSSETGNDLPSARRIADIASLGPDVASYFAIGGRISAEQRLSEGMKEDSVHMRGPAEMIKDDLADCLPRYMLPNRVAVLDSFPLTPNGKIDHQALRAMDEATVDDDETPVVPPSTPTEEAIAALWQKALRRSHVSTREDFFAVGGHSLTAVNLVTEINRELGSALPLQVLFDSPTIAELARRVDREPATELSRLVRLRGDGGGRPTFCWPGLGGYPMSLRLLASRLHLGRPFFGVQSHGINAGEVPYETFGEMVARDIEIIKRVQPVGPYVLWGYSFGARVAFEVAYQLERAGEQVEEVVLIAPGKPRVEIRQEAATDAAVSYADPTFVSILYSVFAGNLEQSAIDECVAASYDEDSFLDFVCGRFEHLNRDLARRIVGVVWRTFLFEYAPHELAERSISAPITVFRATGDQDSFLDSGQVSSSTAPAVTQLDADHYALLRASGITELVTAIQSARLTRKVTAVPHVNIKHFPNSLDATQISTLVEAITSAVQTAFSVGEGAVSIALEPVAQDVWNEKVYLPEIVKGTGNLVKVPNY</sequence>
<evidence type="ECO:0000256" key="2">
    <source>
        <dbReference type="ARBA" id="ARBA00022553"/>
    </source>
</evidence>
<evidence type="ECO:0000259" key="3">
    <source>
        <dbReference type="PROSITE" id="PS50075"/>
    </source>
</evidence>
<dbReference type="InterPro" id="IPR001031">
    <property type="entry name" value="Thioesterase"/>
</dbReference>
<evidence type="ECO:0000313" key="5">
    <source>
        <dbReference type="Proteomes" id="UP001595765"/>
    </source>
</evidence>
<dbReference type="Pfam" id="PF00975">
    <property type="entry name" value="Thioesterase"/>
    <property type="match status" value="1"/>
</dbReference>
<dbReference type="Gene3D" id="3.40.109.10">
    <property type="entry name" value="NADH Oxidase"/>
    <property type="match status" value="1"/>
</dbReference>
<dbReference type="Gene3D" id="3.40.50.1820">
    <property type="entry name" value="alpha/beta hydrolase"/>
    <property type="match status" value="1"/>
</dbReference>
<keyword evidence="5" id="KW-1185">Reference proteome</keyword>
<dbReference type="Gene3D" id="3.30.300.30">
    <property type="match status" value="2"/>
</dbReference>
<dbReference type="Gene3D" id="3.30.429.10">
    <property type="entry name" value="Macrophage Migration Inhibitory Factor"/>
    <property type="match status" value="1"/>
</dbReference>
<dbReference type="InterPro" id="IPR000873">
    <property type="entry name" value="AMP-dep_synth/lig_dom"/>
</dbReference>
<name>A0ABV8HT50_9ACTN</name>
<accession>A0ABV8HT50</accession>
<dbReference type="SMART" id="SM00823">
    <property type="entry name" value="PKS_PP"/>
    <property type="match status" value="1"/>
</dbReference>
<dbReference type="Gene3D" id="1.10.1200.10">
    <property type="entry name" value="ACP-like"/>
    <property type="match status" value="1"/>
</dbReference>
<dbReference type="Gene3D" id="3.40.50.980">
    <property type="match status" value="2"/>
</dbReference>
<feature type="domain" description="Carrier" evidence="3">
    <location>
        <begin position="923"/>
        <end position="998"/>
    </location>
</feature>
<organism evidence="4 5">
    <name type="scientific">Streptomyces polygonati</name>
    <dbReference type="NCBI Taxonomy" id="1617087"/>
    <lineage>
        <taxon>Bacteria</taxon>
        <taxon>Bacillati</taxon>
        <taxon>Actinomycetota</taxon>
        <taxon>Actinomycetes</taxon>
        <taxon>Kitasatosporales</taxon>
        <taxon>Streptomycetaceae</taxon>
        <taxon>Streptomyces</taxon>
    </lineage>
</organism>
<dbReference type="RefSeq" id="WP_386431013.1">
    <property type="nucleotide sequence ID" value="NZ_JBHSBB010000013.1"/>
</dbReference>
<dbReference type="InterPro" id="IPR045851">
    <property type="entry name" value="AMP-bd_C_sf"/>
</dbReference>